<dbReference type="PANTHER" id="PTHR11240">
    <property type="entry name" value="RIBONUCLEASE T2"/>
    <property type="match status" value="1"/>
</dbReference>
<dbReference type="eggNOG" id="KOG1642">
    <property type="taxonomic scope" value="Eukaryota"/>
</dbReference>
<dbReference type="GO" id="GO:0005576">
    <property type="term" value="C:extracellular region"/>
    <property type="evidence" value="ECO:0007669"/>
    <property type="project" value="TreeGrafter"/>
</dbReference>
<proteinExistence type="inferred from homology"/>
<reference evidence="4 5" key="1">
    <citation type="submission" date="2012-04" db="EMBL/GenBank/DDBJ databases">
        <title>The Genome Sequence of Saprolegnia declina VS20.</title>
        <authorList>
            <consortium name="The Broad Institute Genome Sequencing Platform"/>
            <person name="Russ C."/>
            <person name="Nusbaum C."/>
            <person name="Tyler B."/>
            <person name="van West P."/>
            <person name="Dieguez-Uribeondo J."/>
            <person name="de Bruijn I."/>
            <person name="Tripathy S."/>
            <person name="Jiang R."/>
            <person name="Young S.K."/>
            <person name="Zeng Q."/>
            <person name="Gargeya S."/>
            <person name="Fitzgerald M."/>
            <person name="Haas B."/>
            <person name="Abouelleil A."/>
            <person name="Alvarado L."/>
            <person name="Arachchi H.M."/>
            <person name="Berlin A."/>
            <person name="Chapman S.B."/>
            <person name="Goldberg J."/>
            <person name="Griggs A."/>
            <person name="Gujja S."/>
            <person name="Hansen M."/>
            <person name="Howarth C."/>
            <person name="Imamovic A."/>
            <person name="Larimer J."/>
            <person name="McCowen C."/>
            <person name="Montmayeur A."/>
            <person name="Murphy C."/>
            <person name="Neiman D."/>
            <person name="Pearson M."/>
            <person name="Priest M."/>
            <person name="Roberts A."/>
            <person name="Saif S."/>
            <person name="Shea T."/>
            <person name="Sisk P."/>
            <person name="Sykes S."/>
            <person name="Wortman J."/>
            <person name="Nusbaum C."/>
            <person name="Birren B."/>
        </authorList>
    </citation>
    <scope>NUCLEOTIDE SEQUENCE [LARGE SCALE GENOMIC DNA]</scope>
    <source>
        <strain evidence="4 5">VS20</strain>
    </source>
</reference>
<dbReference type="AlphaFoldDB" id="T0R2N6"/>
<sequence>MARLALASIVISPVAALLVWSPANGPRVTLSTDYPGGWAPSKASCVDICVGASPYPTCFTNTTDCVHKRQAPGDYDTLLLDQLFLPQFCRDLLTGTDPTLAHRPVAAYPLGISCKMPSVPSRLLIHGLWPNYDGGYPACCNTSATILNRPFNPHTWTTRFPSLLADMTDAWRDATQLVPIDMACELWNHEFQKHGLCYTDASSGYEDAAARYFTDTLHVAQRLAAATTAINAVAASDMPMVTTAMLQSLYSHTVEMHCVQRDNGSVFLSAVRSCWSKPRGDIATAVQVDCSSTRAPDACPPNAHLSVAPYKAPQD</sequence>
<dbReference type="OMA" id="CELWNHE"/>
<evidence type="ECO:0000313" key="4">
    <source>
        <dbReference type="EMBL" id="EQC41221.1"/>
    </source>
</evidence>
<feature type="signal peptide" evidence="3">
    <location>
        <begin position="1"/>
        <end position="16"/>
    </location>
</feature>
<evidence type="ECO:0000256" key="1">
    <source>
        <dbReference type="ARBA" id="ARBA00007469"/>
    </source>
</evidence>
<keyword evidence="5" id="KW-1185">Reference proteome</keyword>
<dbReference type="STRING" id="1156394.T0R2N6"/>
<dbReference type="Gene3D" id="3.90.730.10">
    <property type="entry name" value="Ribonuclease T2-like"/>
    <property type="match status" value="1"/>
</dbReference>
<evidence type="ECO:0000256" key="2">
    <source>
        <dbReference type="RuleBase" id="RU004328"/>
    </source>
</evidence>
<dbReference type="InterPro" id="IPR036430">
    <property type="entry name" value="RNase_T2-like_sf"/>
</dbReference>
<dbReference type="PROSITE" id="PS00531">
    <property type="entry name" value="RNASE_T2_2"/>
    <property type="match status" value="1"/>
</dbReference>
<dbReference type="GO" id="GO:0003723">
    <property type="term" value="F:RNA binding"/>
    <property type="evidence" value="ECO:0007669"/>
    <property type="project" value="InterPro"/>
</dbReference>
<dbReference type="GO" id="GO:0033897">
    <property type="term" value="F:ribonuclease T2 activity"/>
    <property type="evidence" value="ECO:0007669"/>
    <property type="project" value="InterPro"/>
</dbReference>
<feature type="chain" id="PRO_5004570861" evidence="3">
    <location>
        <begin position="17"/>
        <end position="315"/>
    </location>
</feature>
<accession>T0R2N6</accession>
<evidence type="ECO:0000256" key="3">
    <source>
        <dbReference type="SAM" id="SignalP"/>
    </source>
</evidence>
<dbReference type="InterPro" id="IPR033130">
    <property type="entry name" value="RNase_T2_His_AS_2"/>
</dbReference>
<dbReference type="VEuPathDB" id="FungiDB:SDRG_01196"/>
<gene>
    <name evidence="4" type="ORF">SDRG_01196</name>
</gene>
<evidence type="ECO:0000313" key="5">
    <source>
        <dbReference type="Proteomes" id="UP000030762"/>
    </source>
</evidence>
<name>T0R2N6_SAPDV</name>
<dbReference type="RefSeq" id="XP_008604935.1">
    <property type="nucleotide sequence ID" value="XM_008606713.1"/>
</dbReference>
<dbReference type="Proteomes" id="UP000030762">
    <property type="component" value="Unassembled WGS sequence"/>
</dbReference>
<dbReference type="InterPro" id="IPR001568">
    <property type="entry name" value="RNase_T2-like"/>
</dbReference>
<protein>
    <submittedName>
        <fullName evidence="4">Uncharacterized protein</fullName>
    </submittedName>
</protein>
<dbReference type="PROSITE" id="PS00530">
    <property type="entry name" value="RNASE_T2_1"/>
    <property type="match status" value="1"/>
</dbReference>
<dbReference type="OrthoDB" id="435754at2759"/>
<organism evidence="4 5">
    <name type="scientific">Saprolegnia diclina (strain VS20)</name>
    <dbReference type="NCBI Taxonomy" id="1156394"/>
    <lineage>
        <taxon>Eukaryota</taxon>
        <taxon>Sar</taxon>
        <taxon>Stramenopiles</taxon>
        <taxon>Oomycota</taxon>
        <taxon>Saprolegniomycetes</taxon>
        <taxon>Saprolegniales</taxon>
        <taxon>Saprolegniaceae</taxon>
        <taxon>Saprolegnia</taxon>
    </lineage>
</organism>
<dbReference type="EMBL" id="JH767134">
    <property type="protein sequence ID" value="EQC41221.1"/>
    <property type="molecule type" value="Genomic_DNA"/>
</dbReference>
<dbReference type="Pfam" id="PF00445">
    <property type="entry name" value="Ribonuclease_T2"/>
    <property type="match status" value="1"/>
</dbReference>
<dbReference type="SUPFAM" id="SSF55895">
    <property type="entry name" value="Ribonuclease Rh-like"/>
    <property type="match status" value="1"/>
</dbReference>
<dbReference type="GeneID" id="19941923"/>
<dbReference type="GO" id="GO:0006401">
    <property type="term" value="P:RNA catabolic process"/>
    <property type="evidence" value="ECO:0007669"/>
    <property type="project" value="TreeGrafter"/>
</dbReference>
<comment type="similarity">
    <text evidence="1 2">Belongs to the RNase T2 family.</text>
</comment>
<dbReference type="InParanoid" id="T0R2N6"/>
<keyword evidence="3" id="KW-0732">Signal</keyword>
<dbReference type="PANTHER" id="PTHR11240:SF22">
    <property type="entry name" value="RIBONUCLEASE T2"/>
    <property type="match status" value="1"/>
</dbReference>
<dbReference type="InterPro" id="IPR018188">
    <property type="entry name" value="RNase_T2_His_AS_1"/>
</dbReference>